<evidence type="ECO:0000313" key="6">
    <source>
        <dbReference type="EMBL" id="MDQ7937340.1"/>
    </source>
</evidence>
<dbReference type="GO" id="GO:0016491">
    <property type="term" value="F:oxidoreductase activity"/>
    <property type="evidence" value="ECO:0007669"/>
    <property type="project" value="UniProtKB-KW"/>
</dbReference>
<evidence type="ECO:0000256" key="3">
    <source>
        <dbReference type="ARBA" id="ARBA00022630"/>
    </source>
</evidence>
<feature type="domain" description="FAD dependent oxidoreductase" evidence="5">
    <location>
        <begin position="5"/>
        <end position="344"/>
    </location>
</feature>
<evidence type="ECO:0000259" key="5">
    <source>
        <dbReference type="Pfam" id="PF01266"/>
    </source>
</evidence>
<dbReference type="Gene3D" id="3.30.9.10">
    <property type="entry name" value="D-Amino Acid Oxidase, subunit A, domain 2"/>
    <property type="match status" value="1"/>
</dbReference>
<dbReference type="RefSeq" id="WP_308703092.1">
    <property type="nucleotide sequence ID" value="NZ_AP027463.1"/>
</dbReference>
<comment type="caution">
    <text evidence="6">The sequence shown here is derived from an EMBL/GenBank/DDBJ whole genome shotgun (WGS) entry which is preliminary data.</text>
</comment>
<evidence type="ECO:0000256" key="4">
    <source>
        <dbReference type="ARBA" id="ARBA00023002"/>
    </source>
</evidence>
<proteinExistence type="inferred from homology"/>
<comment type="cofactor">
    <cofactor evidence="1">
        <name>FAD</name>
        <dbReference type="ChEBI" id="CHEBI:57692"/>
    </cofactor>
</comment>
<dbReference type="Pfam" id="PF01266">
    <property type="entry name" value="DAO"/>
    <property type="match status" value="1"/>
</dbReference>
<evidence type="ECO:0000256" key="1">
    <source>
        <dbReference type="ARBA" id="ARBA00001974"/>
    </source>
</evidence>
<dbReference type="Proteomes" id="UP001227831">
    <property type="component" value="Unassembled WGS sequence"/>
</dbReference>
<dbReference type="EC" id="1.-.-.-" evidence="6"/>
<evidence type="ECO:0000256" key="2">
    <source>
        <dbReference type="ARBA" id="ARBA00009410"/>
    </source>
</evidence>
<dbReference type="PANTHER" id="PTHR13847:SF286">
    <property type="entry name" value="D-AMINO ACID DEHYDROGENASE"/>
    <property type="match status" value="1"/>
</dbReference>
<dbReference type="InterPro" id="IPR006076">
    <property type="entry name" value="FAD-dep_OxRdtase"/>
</dbReference>
<reference evidence="6 7" key="1">
    <citation type="journal article" date="2023" name="Int. J. Syst. Evol. Microbiol.">
        <title>Lactiplantibacillus brownii sp. nov., a novel psychrotolerant species isolated from sauerkraut.</title>
        <authorList>
            <person name="Heng Y.C."/>
            <person name="Silvaraju S."/>
            <person name="Lee J.K.Y."/>
            <person name="Kittelmann S."/>
        </authorList>
    </citation>
    <scope>NUCLEOTIDE SEQUENCE [LARGE SCALE GENOMIC DNA]</scope>
    <source>
        <strain evidence="6 7">WILCCON 0030</strain>
    </source>
</reference>
<dbReference type="EMBL" id="JAVCWF010000001">
    <property type="protein sequence ID" value="MDQ7937340.1"/>
    <property type="molecule type" value="Genomic_DNA"/>
</dbReference>
<name>A0ABU1AAG5_9LACO</name>
<dbReference type="InterPro" id="IPR036188">
    <property type="entry name" value="FAD/NAD-bd_sf"/>
</dbReference>
<dbReference type="Gene3D" id="3.50.50.60">
    <property type="entry name" value="FAD/NAD(P)-binding domain"/>
    <property type="match status" value="1"/>
</dbReference>
<comment type="similarity">
    <text evidence="2">Belongs to the DadA oxidoreductase family.</text>
</comment>
<dbReference type="SUPFAM" id="SSF54373">
    <property type="entry name" value="FAD-linked reductases, C-terminal domain"/>
    <property type="match status" value="1"/>
</dbReference>
<dbReference type="PANTHER" id="PTHR13847">
    <property type="entry name" value="SARCOSINE DEHYDROGENASE-RELATED"/>
    <property type="match status" value="1"/>
</dbReference>
<organism evidence="6 7">
    <name type="scientific">Lactiplantibacillus brownii</name>
    <dbReference type="NCBI Taxonomy" id="3069269"/>
    <lineage>
        <taxon>Bacteria</taxon>
        <taxon>Bacillati</taxon>
        <taxon>Bacillota</taxon>
        <taxon>Bacilli</taxon>
        <taxon>Lactobacillales</taxon>
        <taxon>Lactobacillaceae</taxon>
        <taxon>Lactiplantibacillus</taxon>
    </lineage>
</organism>
<sequence>MQKQVTIIGSGIVGAVTAYYLSADPTLNVTIYDEGIGQATKNSAGIISPWLSKRRNQRWYRLAKAGAALYPEIVQDTQMGYSVYQQAGTIVTRHNQADLDALYDLALERRQQAPQIGDVEKLTAAEVQARIPLLTNPEPGVFISGGARVDGDKFAHNLLKYAEKRNLVRHKGKVTLGDQGQLLTPHGQQAYDTLILAVGAWLKPLLLPMGIVADVRPQKGQLIELELPESWGDDVPVLMPEGERDFIPFTRSKLVVGATHENDMGYDLQVSELVEDDLLASGIKLDSRLTKAEISQIKVGTRAYTRDFAPFFGPLPDNPHILVASGLGSSGLTTGPMVGKLLADYVRTGQQTGWDQYQRPIETYLEPAD</sequence>
<keyword evidence="7" id="KW-1185">Reference proteome</keyword>
<protein>
    <submittedName>
        <fullName evidence="6">FAD-binding oxidoreductase</fullName>
        <ecNumber evidence="6">1.-.-.-</ecNumber>
    </submittedName>
</protein>
<keyword evidence="4 6" id="KW-0560">Oxidoreductase</keyword>
<evidence type="ECO:0000313" key="7">
    <source>
        <dbReference type="Proteomes" id="UP001227831"/>
    </source>
</evidence>
<gene>
    <name evidence="6" type="ORF">RA086_06830</name>
</gene>
<accession>A0ABU1AAG5</accession>
<keyword evidence="3" id="KW-0285">Flavoprotein</keyword>
<dbReference type="SUPFAM" id="SSF51905">
    <property type="entry name" value="FAD/NAD(P)-binding domain"/>
    <property type="match status" value="1"/>
</dbReference>